<organism evidence="1">
    <name type="scientific">Anguilla anguilla</name>
    <name type="common">European freshwater eel</name>
    <name type="synonym">Muraena anguilla</name>
    <dbReference type="NCBI Taxonomy" id="7936"/>
    <lineage>
        <taxon>Eukaryota</taxon>
        <taxon>Metazoa</taxon>
        <taxon>Chordata</taxon>
        <taxon>Craniata</taxon>
        <taxon>Vertebrata</taxon>
        <taxon>Euteleostomi</taxon>
        <taxon>Actinopterygii</taxon>
        <taxon>Neopterygii</taxon>
        <taxon>Teleostei</taxon>
        <taxon>Anguilliformes</taxon>
        <taxon>Anguillidae</taxon>
        <taxon>Anguilla</taxon>
    </lineage>
</organism>
<proteinExistence type="predicted"/>
<accession>A0A0E9SW76</accession>
<dbReference type="AlphaFoldDB" id="A0A0E9SW76"/>
<name>A0A0E9SW76_ANGAN</name>
<evidence type="ECO:0000313" key="1">
    <source>
        <dbReference type="EMBL" id="JAH45624.1"/>
    </source>
</evidence>
<reference evidence="1" key="2">
    <citation type="journal article" date="2015" name="Fish Shellfish Immunol.">
        <title>Early steps in the European eel (Anguilla anguilla)-Vibrio vulnificus interaction in the gills: Role of the RtxA13 toxin.</title>
        <authorList>
            <person name="Callol A."/>
            <person name="Pajuelo D."/>
            <person name="Ebbesson L."/>
            <person name="Teles M."/>
            <person name="MacKenzie S."/>
            <person name="Amaro C."/>
        </authorList>
    </citation>
    <scope>NUCLEOTIDE SEQUENCE</scope>
</reference>
<dbReference type="EMBL" id="GBXM01062953">
    <property type="protein sequence ID" value="JAH45624.1"/>
    <property type="molecule type" value="Transcribed_RNA"/>
</dbReference>
<protein>
    <submittedName>
        <fullName evidence="1">Uncharacterized protein</fullName>
    </submittedName>
</protein>
<sequence>MLGKSINRLGNENFLDESLYWKPLISNEIHNFLNLI</sequence>
<reference evidence="1" key="1">
    <citation type="submission" date="2014-11" db="EMBL/GenBank/DDBJ databases">
        <authorList>
            <person name="Amaro Gonzalez C."/>
        </authorList>
    </citation>
    <scope>NUCLEOTIDE SEQUENCE</scope>
</reference>